<evidence type="ECO:0000256" key="5">
    <source>
        <dbReference type="ARBA" id="ARBA00022737"/>
    </source>
</evidence>
<dbReference type="GO" id="GO:0008305">
    <property type="term" value="C:integrin complex"/>
    <property type="evidence" value="ECO:0007669"/>
    <property type="project" value="InterPro"/>
</dbReference>
<evidence type="ECO:0000313" key="16">
    <source>
        <dbReference type="EnsemblMetazoa" id="XP_016972356.1"/>
    </source>
</evidence>
<dbReference type="GO" id="GO:0005178">
    <property type="term" value="F:integrin binding"/>
    <property type="evidence" value="ECO:0007669"/>
    <property type="project" value="TreeGrafter"/>
</dbReference>
<feature type="repeat" description="FG-GAP" evidence="12">
    <location>
        <begin position="102"/>
        <end position="158"/>
    </location>
</feature>
<dbReference type="GO" id="GO:0007157">
    <property type="term" value="P:heterophilic cell-cell adhesion via plasma membrane cell adhesion molecules"/>
    <property type="evidence" value="ECO:0007669"/>
    <property type="project" value="UniProtKB-ARBA"/>
</dbReference>
<dbReference type="SUPFAM" id="SSF69318">
    <property type="entry name" value="Integrin alpha N-terminal domain"/>
    <property type="match status" value="1"/>
</dbReference>
<gene>
    <name evidence="18" type="primary">LOC108039782</name>
    <name evidence="16" type="synonym">108039782</name>
</gene>
<comment type="subcellular location">
    <subcellularLocation>
        <location evidence="1 13">Membrane</location>
        <topology evidence="1 13">Single-pass type I membrane protein</topology>
    </subcellularLocation>
</comment>
<dbReference type="Gene3D" id="1.20.5.930">
    <property type="entry name" value="Bicelle-embedded integrin alpha(iib) transmembrane segment"/>
    <property type="match status" value="1"/>
</dbReference>
<feature type="repeat" description="FG-GAP" evidence="12">
    <location>
        <begin position="385"/>
        <end position="440"/>
    </location>
</feature>
<dbReference type="OrthoDB" id="5573735at2759"/>
<evidence type="ECO:0000256" key="6">
    <source>
        <dbReference type="ARBA" id="ARBA00022889"/>
    </source>
</evidence>
<dbReference type="InterPro" id="IPR013517">
    <property type="entry name" value="FG-GAP"/>
</dbReference>
<dbReference type="PRINTS" id="PR01185">
    <property type="entry name" value="INTEGRINA"/>
</dbReference>
<keyword evidence="4 13" id="KW-0732">Signal</keyword>
<feature type="chain" id="PRO_5028513880" evidence="13">
    <location>
        <begin position="19"/>
        <end position="1066"/>
    </location>
</feature>
<dbReference type="Gene3D" id="2.130.10.130">
    <property type="entry name" value="Integrin alpha, N-terminal"/>
    <property type="match status" value="1"/>
</dbReference>
<dbReference type="PANTHER" id="PTHR23220">
    <property type="entry name" value="INTEGRIN ALPHA"/>
    <property type="match status" value="1"/>
</dbReference>
<dbReference type="InterPro" id="IPR013649">
    <property type="entry name" value="Integrin_alpha_Ig-like_1"/>
</dbReference>
<dbReference type="EnsemblMetazoa" id="XM_017116867.1">
    <property type="protein sequence ID" value="XP_016972356.1"/>
    <property type="gene ID" value="LOC108039782"/>
</dbReference>
<evidence type="ECO:0000256" key="13">
    <source>
        <dbReference type="RuleBase" id="RU003762"/>
    </source>
</evidence>
<evidence type="ECO:0000259" key="14">
    <source>
        <dbReference type="Pfam" id="PF08441"/>
    </source>
</evidence>
<dbReference type="PANTHER" id="PTHR23220:SF83">
    <property type="entry name" value="INTEGRIN ALPHA-PS3-RELATED"/>
    <property type="match status" value="1"/>
</dbReference>
<feature type="domain" description="Integrin alpha first immunoglubulin-like" evidence="14">
    <location>
        <begin position="496"/>
        <end position="634"/>
    </location>
</feature>
<proteinExistence type="inferred from homology"/>
<evidence type="ECO:0000256" key="3">
    <source>
        <dbReference type="ARBA" id="ARBA00022692"/>
    </source>
</evidence>
<keyword evidence="9 13" id="KW-0472">Membrane</keyword>
<evidence type="ECO:0000256" key="11">
    <source>
        <dbReference type="ARBA" id="ARBA00023180"/>
    </source>
</evidence>
<dbReference type="InterPro" id="IPR032695">
    <property type="entry name" value="Integrin_dom_sf"/>
</dbReference>
<dbReference type="SMART" id="SM00191">
    <property type="entry name" value="Int_alpha"/>
    <property type="match status" value="5"/>
</dbReference>
<evidence type="ECO:0000256" key="2">
    <source>
        <dbReference type="ARBA" id="ARBA00008054"/>
    </source>
</evidence>
<feature type="repeat" description="FG-GAP" evidence="12">
    <location>
        <begin position="323"/>
        <end position="384"/>
    </location>
</feature>
<dbReference type="Proteomes" id="UP001652680">
    <property type="component" value="Unassembled WGS sequence"/>
</dbReference>
<feature type="repeat" description="FG-GAP" evidence="12">
    <location>
        <begin position="447"/>
        <end position="509"/>
    </location>
</feature>
<dbReference type="InterPro" id="IPR000413">
    <property type="entry name" value="Integrin_alpha"/>
</dbReference>
<dbReference type="SUPFAM" id="SSF69179">
    <property type="entry name" value="Integrin domains"/>
    <property type="match status" value="2"/>
</dbReference>
<dbReference type="Gene3D" id="2.60.40.1510">
    <property type="entry name" value="ntegrin, alpha v. Chain A, domain 3"/>
    <property type="match status" value="1"/>
</dbReference>
<evidence type="ECO:0000313" key="17">
    <source>
        <dbReference type="Proteomes" id="UP001652680"/>
    </source>
</evidence>
<dbReference type="GO" id="GO:0048468">
    <property type="term" value="P:cell development"/>
    <property type="evidence" value="ECO:0007669"/>
    <property type="project" value="UniProtKB-ARBA"/>
</dbReference>
<dbReference type="InterPro" id="IPR028994">
    <property type="entry name" value="Integrin_alpha_N"/>
</dbReference>
<dbReference type="Gene3D" id="2.60.40.1460">
    <property type="entry name" value="Integrin domains. Chain A, domain 2"/>
    <property type="match status" value="1"/>
</dbReference>
<dbReference type="FunFam" id="2.130.10.130:FF:000015">
    <property type="entry name" value="integrin alpha-PS3 isoform X1"/>
    <property type="match status" value="1"/>
</dbReference>
<reference evidence="16" key="3">
    <citation type="submission" date="2025-05" db="UniProtKB">
        <authorList>
            <consortium name="EnsemblMetazoa"/>
        </authorList>
    </citation>
    <scope>IDENTIFICATION</scope>
</reference>
<evidence type="ECO:0000256" key="12">
    <source>
        <dbReference type="PROSITE-ProRule" id="PRU00803"/>
    </source>
</evidence>
<dbReference type="AlphaFoldDB" id="A0A6P4EGH0"/>
<dbReference type="Pfam" id="PF08441">
    <property type="entry name" value="Integrin_A_Ig_1"/>
    <property type="match status" value="1"/>
</dbReference>
<keyword evidence="6 13" id="KW-0130">Cell adhesion</keyword>
<dbReference type="GO" id="GO:0033627">
    <property type="term" value="P:cell adhesion mediated by integrin"/>
    <property type="evidence" value="ECO:0007669"/>
    <property type="project" value="TreeGrafter"/>
</dbReference>
<feature type="transmembrane region" description="Helical" evidence="13">
    <location>
        <begin position="994"/>
        <end position="1016"/>
    </location>
</feature>
<evidence type="ECO:0000256" key="4">
    <source>
        <dbReference type="ARBA" id="ARBA00022729"/>
    </source>
</evidence>
<dbReference type="Pfam" id="PF20805">
    <property type="entry name" value="Integrin_A_Ig_2"/>
    <property type="match status" value="1"/>
</dbReference>
<keyword evidence="11" id="KW-0325">Glycoprotein</keyword>
<dbReference type="InterPro" id="IPR013519">
    <property type="entry name" value="Int_alpha_beta-p"/>
</dbReference>
<keyword evidence="10 13" id="KW-0675">Receptor</keyword>
<feature type="signal peptide" evidence="13">
    <location>
        <begin position="1"/>
        <end position="18"/>
    </location>
</feature>
<keyword evidence="7 13" id="KW-1133">Transmembrane helix</keyword>
<evidence type="ECO:0000259" key="15">
    <source>
        <dbReference type="Pfam" id="PF20805"/>
    </source>
</evidence>
<evidence type="ECO:0000256" key="9">
    <source>
        <dbReference type="ARBA" id="ARBA00023136"/>
    </source>
</evidence>
<dbReference type="PROSITE" id="PS51470">
    <property type="entry name" value="FG_GAP"/>
    <property type="match status" value="4"/>
</dbReference>
<dbReference type="GO" id="GO:0009897">
    <property type="term" value="C:external side of plasma membrane"/>
    <property type="evidence" value="ECO:0007669"/>
    <property type="project" value="TreeGrafter"/>
</dbReference>
<dbReference type="Pfam" id="PF01839">
    <property type="entry name" value="FG-GAP"/>
    <property type="match status" value="2"/>
</dbReference>
<reference evidence="17" key="1">
    <citation type="journal article" date="2021" name="Elife">
        <title>Highly contiguous assemblies of 101 drosophilid genomes.</title>
        <authorList>
            <person name="Kim B.Y."/>
            <person name="Wang J.R."/>
            <person name="Miller D.E."/>
            <person name="Barmina O."/>
            <person name="Delaney E."/>
            <person name="Thompson A."/>
            <person name="Comeault A.A."/>
            <person name="Peede D."/>
            <person name="D'Agostino E.R."/>
            <person name="Pelaez J."/>
            <person name="Aguilar J.M."/>
            <person name="Haji D."/>
            <person name="Matsunaga T."/>
            <person name="Armstrong E.E."/>
            <person name="Zych M."/>
            <person name="Ogawa Y."/>
            <person name="Stamenkovic-Radak M."/>
            <person name="Jelic M."/>
            <person name="Veselinovic M.S."/>
            <person name="Tanaskovic M."/>
            <person name="Eric P."/>
            <person name="Gao J.J."/>
            <person name="Katoh T.K."/>
            <person name="Toda M.J."/>
            <person name="Watabe H."/>
            <person name="Watada M."/>
            <person name="Davis J.S."/>
            <person name="Moyle L.C."/>
            <person name="Manoli G."/>
            <person name="Bertolini E."/>
            <person name="Kostal V."/>
            <person name="Hawley R.S."/>
            <person name="Takahashi A."/>
            <person name="Jones C.D."/>
            <person name="Price D.K."/>
            <person name="Whiteman N."/>
            <person name="Kopp A."/>
            <person name="Matute D.R."/>
            <person name="Petrov D.A."/>
        </authorList>
    </citation>
    <scope>NUCLEOTIDE SEQUENCE [LARGE SCALE GENOMIC DNA]</scope>
</reference>
<organism evidence="18">
    <name type="scientific">Drosophila rhopaloa</name>
    <name type="common">Fruit fly</name>
    <dbReference type="NCBI Taxonomy" id="1041015"/>
    <lineage>
        <taxon>Eukaryota</taxon>
        <taxon>Metazoa</taxon>
        <taxon>Ecdysozoa</taxon>
        <taxon>Arthropoda</taxon>
        <taxon>Hexapoda</taxon>
        <taxon>Insecta</taxon>
        <taxon>Pterygota</taxon>
        <taxon>Neoptera</taxon>
        <taxon>Endopterygota</taxon>
        <taxon>Diptera</taxon>
        <taxon>Brachycera</taxon>
        <taxon>Muscomorpha</taxon>
        <taxon>Ephydroidea</taxon>
        <taxon>Drosophilidae</taxon>
        <taxon>Drosophila</taxon>
        <taxon>Sophophora</taxon>
    </lineage>
</organism>
<feature type="domain" description="Integrin alpha second immunoglobulin-like" evidence="15">
    <location>
        <begin position="638"/>
        <end position="760"/>
    </location>
</feature>
<comment type="similarity">
    <text evidence="2 13">Belongs to the integrin alpha chain family.</text>
</comment>
<evidence type="ECO:0000256" key="10">
    <source>
        <dbReference type="ARBA" id="ARBA00023170"/>
    </source>
</evidence>
<reference evidence="18" key="2">
    <citation type="submission" date="2025-04" db="UniProtKB">
        <authorList>
            <consortium name="RefSeq"/>
        </authorList>
    </citation>
    <scope>IDENTIFICATION</scope>
</reference>
<keyword evidence="5" id="KW-0677">Repeat</keyword>
<dbReference type="GO" id="GO:0007229">
    <property type="term" value="P:integrin-mediated signaling pathway"/>
    <property type="evidence" value="ECO:0007669"/>
    <property type="project" value="UniProtKB-KW"/>
</dbReference>
<dbReference type="GO" id="GO:0048513">
    <property type="term" value="P:animal organ development"/>
    <property type="evidence" value="ECO:0007669"/>
    <property type="project" value="UniProtKB-ARBA"/>
</dbReference>
<keyword evidence="17" id="KW-1185">Reference proteome</keyword>
<accession>A0A6P4EGH0</accession>
<evidence type="ECO:0000256" key="1">
    <source>
        <dbReference type="ARBA" id="ARBA00004479"/>
    </source>
</evidence>
<keyword evidence="3 13" id="KW-0812">Transmembrane</keyword>
<name>A0A6P4EGH0_DRORH</name>
<evidence type="ECO:0000256" key="8">
    <source>
        <dbReference type="ARBA" id="ARBA00023037"/>
    </source>
</evidence>
<dbReference type="GO" id="GO:0007160">
    <property type="term" value="P:cell-matrix adhesion"/>
    <property type="evidence" value="ECO:0007669"/>
    <property type="project" value="TreeGrafter"/>
</dbReference>
<dbReference type="InterPro" id="IPR048285">
    <property type="entry name" value="Integrin_alpha_Ig-like_2"/>
</dbReference>
<keyword evidence="8 13" id="KW-0401">Integrin</keyword>
<dbReference type="GeneID" id="108039782"/>
<dbReference type="RefSeq" id="XP_016972356.1">
    <property type="nucleotide sequence ID" value="XM_017116867.1"/>
</dbReference>
<sequence length="1066" mass="119320">MFRLILVVFLVFQIQIEAFNLSPYPNQVIKYQGHPKQSRSSYFGYSLVIRQKRIFVGAPRAQSTFQAQSNIEEPGMIYRCSLENQNCQPYALDSKDNEDSYDTLFLGSKHKDFQWLGASMDGGTQDTDKLLVCAPRFYTHSWDKDELPVQYHMLGICYWVKNTVNDIPLRVMEISPLRDPKIQEREIANVTHWIYSLGQLGLSGHVSDNGSKFLIGAPGIDDWKGTVILNQEKENEESSARAQRDTSRALFLKRAKRSVSRSDTVAIHPNGTQQDDSYFGYAVSSGYFDSLNTSHLLYVATAPQANNQSGEAYIFDVRGESIQKYKVFRGDQFGEYFGYSVLAEDLNGDGKTDLIISAPFHALNDSYDNGVIYVFINNGLLNFTKTIIKSPAGCTGRFGATLSRLGDINDDGYNDVAVGAPFAGNGSVFIYMGGEFGLRDQPSQRLDAPSQQPSKYGSHMFGHGLSRGLDIDGNGFNDFAIGAPNAEVVYLYRAYPIVKILATVKSESWEIKPDQEKVKITACYRLNTTAMALEVQKQQELNIRIAVDTKLKRVKFVQTQTNEMRFKAKAGIEEQCQVFEAQVRNTKKDMFTPIELEMHYELTNKVSVSGEFCETCVAVDPAEPKVYTEKINIAVYTADLRLRSKNVSLSFILGSSDTIRLSYEITNNGETAYLPQFNVTSTPRLAFAQLPGNCRVGDYDDQVMVCDLNRGGPLAKGDSDSVTISFDVSQFSGQSLSIHAEVSSVGKEKNPTDNKQSVEISLEEIAEIDVSGRPADGQIALKCSDSSAEVMNSYKIRSRGPSIIEQLTLSVYIPIAFKMASSEAFIPIVNVTSLKMQATYNARPLPIKLYDHNNALLDTFPIGNSSQSEVYNIQPRKRRDLQGLLVNQTKEAGFYLKRLFNKPSLNRSIALDCRETNLTICVRAEISVKFWPSEPISLNISFNVDLKDIEEPWDYFVIQTDVKLLKEDDPTSSSIVIHSLIQPNVLYKHAGLSIWKIIMAVIGGGLILAAITYGFHKFGFFKRTMRYEIARIIRSSFEEELAEAEALAEANSRANSVAVRNERRRQ</sequence>
<protein>
    <submittedName>
        <fullName evidence="18">Integrin alpha-PS3-like</fullName>
    </submittedName>
</protein>
<evidence type="ECO:0000313" key="18">
    <source>
        <dbReference type="RefSeq" id="XP_016972356.1"/>
    </source>
</evidence>
<evidence type="ECO:0000256" key="7">
    <source>
        <dbReference type="ARBA" id="ARBA00022989"/>
    </source>
</evidence>